<reference evidence="1" key="1">
    <citation type="submission" date="2022-06" db="EMBL/GenBank/DDBJ databases">
        <title>Phylogenomic reconstructions and comparative analyses of Kickxellomycotina fungi.</title>
        <authorList>
            <person name="Reynolds N.K."/>
            <person name="Stajich J.E."/>
            <person name="Barry K."/>
            <person name="Grigoriev I.V."/>
            <person name="Crous P."/>
            <person name="Smith M.E."/>
        </authorList>
    </citation>
    <scope>NUCLEOTIDE SEQUENCE</scope>
    <source>
        <strain evidence="1">RSA 2271</strain>
    </source>
</reference>
<evidence type="ECO:0000313" key="2">
    <source>
        <dbReference type="Proteomes" id="UP001145114"/>
    </source>
</evidence>
<proteinExistence type="predicted"/>
<accession>A0ACC1HBJ8</accession>
<feature type="non-terminal residue" evidence="1">
    <location>
        <position position="1"/>
    </location>
</feature>
<protein>
    <submittedName>
        <fullName evidence="1">Uncharacterized protein</fullName>
    </submittedName>
</protein>
<feature type="non-terminal residue" evidence="1">
    <location>
        <position position="615"/>
    </location>
</feature>
<organism evidence="1 2">
    <name type="scientific">Spiromyces aspiralis</name>
    <dbReference type="NCBI Taxonomy" id="68401"/>
    <lineage>
        <taxon>Eukaryota</taxon>
        <taxon>Fungi</taxon>
        <taxon>Fungi incertae sedis</taxon>
        <taxon>Zoopagomycota</taxon>
        <taxon>Kickxellomycotina</taxon>
        <taxon>Kickxellomycetes</taxon>
        <taxon>Kickxellales</taxon>
        <taxon>Kickxellaceae</taxon>
        <taxon>Spiromyces</taxon>
    </lineage>
</organism>
<keyword evidence="2" id="KW-1185">Reference proteome</keyword>
<dbReference type="EMBL" id="JAMZIH010006660">
    <property type="protein sequence ID" value="KAJ1673701.1"/>
    <property type="molecule type" value="Genomic_DNA"/>
</dbReference>
<evidence type="ECO:0000313" key="1">
    <source>
        <dbReference type="EMBL" id="KAJ1673701.1"/>
    </source>
</evidence>
<name>A0ACC1HBJ8_9FUNG</name>
<dbReference type="Proteomes" id="UP001145114">
    <property type="component" value="Unassembled WGS sequence"/>
</dbReference>
<sequence length="615" mass="68864">PYPQDHHNHYPQQQGSEPVHGQSSSFTSELEVYEPYPHHPQPTHGSEKAGFFGRLWAQLKGSSQGRPQVPGSGTHPAEGGDSAQTHYPQPYPAQGQQPIDDSHSQGLGPVPSAHPTTNILGTLAGLIGATSVFKPFSGLFHGNHAGGSQPPHHPPTAGSGNGDGDMPHMWSNLVKLGVPAVMIPQLYRMWRRYRAGQGPARGYYSLVSELVNLNGDHRHAHQRSLPPEYRPCAPPLQFPHLDQRLRQVPPPRFSKPGQYARAPDICDDDQAWRIATEMEQDERTRELNQSMRDIYSEAQHKSTDRGRGLLGKLGLGLWRPNSQRDLEAQPERRRKVSSRPTHEDLSNSSRGGMKVNASDYSSDDDEAVESDPMFAPFSHISRKTIDGIMYRGADPICIPSHPKSRDSMSRSPEPYQYRTGTEWSFAAAAQLATGCPRSVVIEDTVMVKGGLNRRLYLHWEIIRDFFQMCALYMGLVGHAIRSDDTWVAIVLMWVPKLAGFQWNDLAGNDLPFLPVFGVVMLIGVVLWTSLTWKHPRDIDGGLDHVNWAWPSAVAARFRRRVTPWVRNRVVFGVMTTLYLPTVKLAMETLVWDQKFWPVENPYLTSDHPNFSARPA</sequence>
<comment type="caution">
    <text evidence="1">The sequence shown here is derived from an EMBL/GenBank/DDBJ whole genome shotgun (WGS) entry which is preliminary data.</text>
</comment>
<gene>
    <name evidence="1" type="ORF">EV182_004726</name>
</gene>